<dbReference type="InterPro" id="IPR001775">
    <property type="entry name" value="GspD/PilQ"/>
</dbReference>
<dbReference type="Pfam" id="PF13629">
    <property type="entry name" value="T2SS-T3SS_pil_N"/>
    <property type="match status" value="1"/>
</dbReference>
<dbReference type="GO" id="GO:0009306">
    <property type="term" value="P:protein secretion"/>
    <property type="evidence" value="ECO:0007669"/>
    <property type="project" value="InterPro"/>
</dbReference>
<feature type="region of interest" description="Disordered" evidence="2">
    <location>
        <begin position="31"/>
        <end position="76"/>
    </location>
</feature>
<dbReference type="GO" id="GO:0015627">
    <property type="term" value="C:type II protein secretion system complex"/>
    <property type="evidence" value="ECO:0007669"/>
    <property type="project" value="TreeGrafter"/>
</dbReference>
<organism evidence="5 6">
    <name type="scientific">Planctomicrobium piriforme</name>
    <dbReference type="NCBI Taxonomy" id="1576369"/>
    <lineage>
        <taxon>Bacteria</taxon>
        <taxon>Pseudomonadati</taxon>
        <taxon>Planctomycetota</taxon>
        <taxon>Planctomycetia</taxon>
        <taxon>Planctomycetales</taxon>
        <taxon>Planctomycetaceae</taxon>
        <taxon>Planctomicrobium</taxon>
    </lineage>
</organism>
<evidence type="ECO:0000259" key="3">
    <source>
        <dbReference type="Pfam" id="PF00263"/>
    </source>
</evidence>
<feature type="region of interest" description="Disordered" evidence="2">
    <location>
        <begin position="523"/>
        <end position="650"/>
    </location>
</feature>
<dbReference type="InterPro" id="IPR032789">
    <property type="entry name" value="T2SS-T3SS_pil_N"/>
</dbReference>
<dbReference type="PRINTS" id="PR00811">
    <property type="entry name" value="BCTERIALGSPD"/>
</dbReference>
<sequence>MRNVSEYGVSQLLGGLMLAVALPWHTSLQAQPPLPPPSPAPISASPIPAAPPDASNSFAAPAPTASPNPAAAAANQVQPGETVFQVTAPFSKINLRVLDSRVLELANRIKVVDGFDQDKISVKALSPHRIRIHAEAAGVTSLKLIDEFDNMHTIEVFVEPDTRELKAYLDRLFPGSAIEVVGIRDGVVLRGWVTEPSQIPEIMSIAEQFYEIVHPQLTVAGPSQVQLHVKVIEVQRSKLRELGFNFLMTGQQYYVANSIGSLAPVAGATLPFGGPPAVNIAQTALANSEMQFAITGNNNIFQGFLHALQSESLAKILAEPILVTTSGRPATVHSGGEFPVLVPQSFGNLSIQWREFGVRLEAVPIVLGEGRLRLDLAPEVSERDFSNSVTINGLVVPGITSRSVNTQVEMRFGETLMIGGLISTREQGTTQKIPFLGELPWIGAAFSRKSFNVGETELVILVTPQMVSPMAPCQVPAGGPGLSSTIPTDRELYLDGNLEVPNYGPQCPGGNCPPSTELIAPPSMGPIPPGMGPAPPAMEPTPAVSANKPASRGKIQQASGEKVVTPGSRTTIVNPFHPPVESNEFKPAREKPVTQASASVQTPIDATKPEAKKPEAKTRSSIFDSRSLPGLIEPKSDSNQKAAAEKQADK</sequence>
<evidence type="ECO:0000313" key="6">
    <source>
        <dbReference type="Proteomes" id="UP000199518"/>
    </source>
</evidence>
<dbReference type="STRING" id="1576369.SAMN05421753_11664"/>
<comment type="similarity">
    <text evidence="1">Belongs to the bacterial secretin family.</text>
</comment>
<feature type="domain" description="Type II/III secretion system secretin-like" evidence="3">
    <location>
        <begin position="307"/>
        <end position="467"/>
    </location>
</feature>
<evidence type="ECO:0000256" key="1">
    <source>
        <dbReference type="RuleBase" id="RU004003"/>
    </source>
</evidence>
<feature type="compositionally biased region" description="Polar residues" evidence="2">
    <location>
        <begin position="594"/>
        <end position="604"/>
    </location>
</feature>
<proteinExistence type="inferred from homology"/>
<name>A0A1I3P932_9PLAN</name>
<feature type="compositionally biased region" description="Basic and acidic residues" evidence="2">
    <location>
        <begin position="634"/>
        <end position="650"/>
    </location>
</feature>
<gene>
    <name evidence="5" type="ORF">SAMN05421753_11664</name>
</gene>
<dbReference type="PANTHER" id="PTHR30332">
    <property type="entry name" value="PROBABLE GENERAL SECRETION PATHWAY PROTEIN D"/>
    <property type="match status" value="1"/>
</dbReference>
<dbReference type="RefSeq" id="WP_092053930.1">
    <property type="nucleotide sequence ID" value="NZ_FOQD01000016.1"/>
</dbReference>
<evidence type="ECO:0000256" key="2">
    <source>
        <dbReference type="SAM" id="MobiDB-lite"/>
    </source>
</evidence>
<dbReference type="EMBL" id="FOQD01000016">
    <property type="protein sequence ID" value="SFJ17566.1"/>
    <property type="molecule type" value="Genomic_DNA"/>
</dbReference>
<dbReference type="AlphaFoldDB" id="A0A1I3P932"/>
<evidence type="ECO:0000313" key="5">
    <source>
        <dbReference type="EMBL" id="SFJ17566.1"/>
    </source>
</evidence>
<dbReference type="InterPro" id="IPR004846">
    <property type="entry name" value="T2SS/T3SS_dom"/>
</dbReference>
<dbReference type="InterPro" id="IPR050810">
    <property type="entry name" value="Bact_Secretion_Sys_Channel"/>
</dbReference>
<feature type="compositionally biased region" description="Pro residues" evidence="2">
    <location>
        <begin position="523"/>
        <end position="539"/>
    </location>
</feature>
<feature type="compositionally biased region" description="Low complexity" evidence="2">
    <location>
        <begin position="41"/>
        <end position="75"/>
    </location>
</feature>
<protein>
    <submittedName>
        <fullName evidence="5">Pilus assembly protein CpaC</fullName>
    </submittedName>
</protein>
<keyword evidence="6" id="KW-1185">Reference proteome</keyword>
<dbReference type="PANTHER" id="PTHR30332:SF17">
    <property type="entry name" value="TYPE IV PILIATION SYSTEM PROTEIN DR_0774-RELATED"/>
    <property type="match status" value="1"/>
</dbReference>
<dbReference type="OrthoDB" id="9779724at2"/>
<dbReference type="Pfam" id="PF00263">
    <property type="entry name" value="Secretin"/>
    <property type="match status" value="1"/>
</dbReference>
<evidence type="ECO:0000259" key="4">
    <source>
        <dbReference type="Pfam" id="PF13629"/>
    </source>
</evidence>
<dbReference type="Proteomes" id="UP000199518">
    <property type="component" value="Unassembled WGS sequence"/>
</dbReference>
<feature type="compositionally biased region" description="Basic and acidic residues" evidence="2">
    <location>
        <begin position="607"/>
        <end position="618"/>
    </location>
</feature>
<feature type="domain" description="Pilus formation protein N-terminal" evidence="4">
    <location>
        <begin position="92"/>
        <end position="158"/>
    </location>
</feature>
<reference evidence="6" key="1">
    <citation type="submission" date="2016-10" db="EMBL/GenBank/DDBJ databases">
        <authorList>
            <person name="Varghese N."/>
            <person name="Submissions S."/>
        </authorList>
    </citation>
    <scope>NUCLEOTIDE SEQUENCE [LARGE SCALE GENOMIC DNA]</scope>
    <source>
        <strain evidence="6">DSM 26348</strain>
    </source>
</reference>
<feature type="compositionally biased region" description="Basic and acidic residues" evidence="2">
    <location>
        <begin position="583"/>
        <end position="592"/>
    </location>
</feature>
<accession>A0A1I3P932</accession>